<name>A0A3P3DDA7_9RHOB</name>
<evidence type="ECO:0000256" key="6">
    <source>
        <dbReference type="ARBA" id="ARBA00023012"/>
    </source>
</evidence>
<sequence length="514" mass="55612">MTFAALPCRPSLRFRLWLGAVGLSVLTLSGAGLAVFGLTATERRAEEALAAQTRLEAWSSLSTRISEWMLARMLQGGAPGGGAAGIESALDRLEALTAADVAAAADEEDASRRAADIRHVARMKSFFSQLRGLSPDTPAGQAGIAFHLTHAPAIISSRMEHETRRRDSALKGLEALRRPLRFGMAAFAIAAPLLLFLLWRGTLRPLFEGLRRVAAEAPALSGAGGFAASDRHDELGLMFARMRQASRRIARRRARLERDLADLESIVETRTTELSAANSRLSAIDAARRRFFADVSHELRTPLTVIMGEAELGAATADPDLRQSFHTISARAERLFRRIEDLLRIARSESGELELTLRDVGLSEAIEAARSDVAPLLARACVELTAELPERLYVRADPDWLRQIFAGFFENSVKFAGKGATIRITARENQGRVFVEVRDNGSGPQPAPDAPLFDRHARSAPPGVSGFGIGLALARWAAQAFGGDLRRLPEADGFGLELELTAAGESSDGPYSPH</sequence>
<dbReference type="EMBL" id="RRAZ01000025">
    <property type="protein sequence ID" value="RRH72305.1"/>
    <property type="molecule type" value="Genomic_DNA"/>
</dbReference>
<dbReference type="GO" id="GO:0000155">
    <property type="term" value="F:phosphorelay sensor kinase activity"/>
    <property type="evidence" value="ECO:0007669"/>
    <property type="project" value="InterPro"/>
</dbReference>
<dbReference type="SUPFAM" id="SSF47384">
    <property type="entry name" value="Homodimeric domain of signal transducing histidine kinase"/>
    <property type="match status" value="1"/>
</dbReference>
<feature type="transmembrane region" description="Helical" evidence="8">
    <location>
        <begin position="180"/>
        <end position="199"/>
    </location>
</feature>
<dbReference type="AlphaFoldDB" id="A0A3P3DDA7"/>
<feature type="coiled-coil region" evidence="7">
    <location>
        <begin position="246"/>
        <end position="273"/>
    </location>
</feature>
<evidence type="ECO:0000313" key="11">
    <source>
        <dbReference type="Proteomes" id="UP000282125"/>
    </source>
</evidence>
<feature type="transmembrane region" description="Helical" evidence="8">
    <location>
        <begin position="16"/>
        <end position="38"/>
    </location>
</feature>
<dbReference type="PANTHER" id="PTHR43711">
    <property type="entry name" value="TWO-COMPONENT HISTIDINE KINASE"/>
    <property type="match status" value="1"/>
</dbReference>
<evidence type="ECO:0000256" key="7">
    <source>
        <dbReference type="SAM" id="Coils"/>
    </source>
</evidence>
<dbReference type="InterPro" id="IPR003594">
    <property type="entry name" value="HATPase_dom"/>
</dbReference>
<keyword evidence="4" id="KW-0808">Transferase</keyword>
<dbReference type="Gene3D" id="3.30.565.10">
    <property type="entry name" value="Histidine kinase-like ATPase, C-terminal domain"/>
    <property type="match status" value="1"/>
</dbReference>
<organism evidence="10 11">
    <name type="scientific">Falsigemmobacter faecalis</name>
    <dbReference type="NCBI Taxonomy" id="2488730"/>
    <lineage>
        <taxon>Bacteria</taxon>
        <taxon>Pseudomonadati</taxon>
        <taxon>Pseudomonadota</taxon>
        <taxon>Alphaproteobacteria</taxon>
        <taxon>Rhodobacterales</taxon>
        <taxon>Paracoccaceae</taxon>
        <taxon>Falsigemmobacter</taxon>
    </lineage>
</organism>
<comment type="caution">
    <text evidence="10">The sequence shown here is derived from an EMBL/GenBank/DDBJ whole genome shotgun (WGS) entry which is preliminary data.</text>
</comment>
<evidence type="ECO:0000256" key="5">
    <source>
        <dbReference type="ARBA" id="ARBA00022777"/>
    </source>
</evidence>
<dbReference type="SUPFAM" id="SSF55874">
    <property type="entry name" value="ATPase domain of HSP90 chaperone/DNA topoisomerase II/histidine kinase"/>
    <property type="match status" value="1"/>
</dbReference>
<keyword evidence="7" id="KW-0175">Coiled coil</keyword>
<evidence type="ECO:0000259" key="9">
    <source>
        <dbReference type="PROSITE" id="PS50109"/>
    </source>
</evidence>
<proteinExistence type="predicted"/>
<evidence type="ECO:0000256" key="8">
    <source>
        <dbReference type="SAM" id="Phobius"/>
    </source>
</evidence>
<dbReference type="RefSeq" id="WP_124965926.1">
    <property type="nucleotide sequence ID" value="NZ_RRAZ01000025.1"/>
</dbReference>
<dbReference type="Proteomes" id="UP000282125">
    <property type="component" value="Unassembled WGS sequence"/>
</dbReference>
<comment type="catalytic activity">
    <reaction evidence="1">
        <text>ATP + protein L-histidine = ADP + protein N-phospho-L-histidine.</text>
        <dbReference type="EC" id="2.7.13.3"/>
    </reaction>
</comment>
<dbReference type="CDD" id="cd00082">
    <property type="entry name" value="HisKA"/>
    <property type="match status" value="1"/>
</dbReference>
<evidence type="ECO:0000256" key="2">
    <source>
        <dbReference type="ARBA" id="ARBA00012438"/>
    </source>
</evidence>
<keyword evidence="11" id="KW-1185">Reference proteome</keyword>
<gene>
    <name evidence="10" type="ORF">EG244_15095</name>
</gene>
<dbReference type="Pfam" id="PF02518">
    <property type="entry name" value="HATPase_c"/>
    <property type="match status" value="1"/>
</dbReference>
<evidence type="ECO:0000256" key="1">
    <source>
        <dbReference type="ARBA" id="ARBA00000085"/>
    </source>
</evidence>
<dbReference type="InterPro" id="IPR036097">
    <property type="entry name" value="HisK_dim/P_sf"/>
</dbReference>
<dbReference type="EC" id="2.7.13.3" evidence="2"/>
<dbReference type="OrthoDB" id="9809766at2"/>
<dbReference type="SMART" id="SM00388">
    <property type="entry name" value="HisKA"/>
    <property type="match status" value="1"/>
</dbReference>
<keyword evidence="8" id="KW-1133">Transmembrane helix</keyword>
<dbReference type="Pfam" id="PF00512">
    <property type="entry name" value="HisKA"/>
    <property type="match status" value="1"/>
</dbReference>
<dbReference type="InterPro" id="IPR036890">
    <property type="entry name" value="HATPase_C_sf"/>
</dbReference>
<evidence type="ECO:0000256" key="3">
    <source>
        <dbReference type="ARBA" id="ARBA00022553"/>
    </source>
</evidence>
<keyword evidence="5 10" id="KW-0418">Kinase</keyword>
<reference evidence="10 11" key="1">
    <citation type="submission" date="2018-11" db="EMBL/GenBank/DDBJ databases">
        <title>Gemmobacter sp. nov., YIM 102744-1 draft genome.</title>
        <authorList>
            <person name="Li G."/>
            <person name="Jiang Y."/>
        </authorList>
    </citation>
    <scope>NUCLEOTIDE SEQUENCE [LARGE SCALE GENOMIC DNA]</scope>
    <source>
        <strain evidence="10 11">YIM 102744-1</strain>
    </source>
</reference>
<dbReference type="InterPro" id="IPR050736">
    <property type="entry name" value="Sensor_HK_Regulatory"/>
</dbReference>
<dbReference type="InterPro" id="IPR003661">
    <property type="entry name" value="HisK_dim/P_dom"/>
</dbReference>
<keyword evidence="6" id="KW-0902">Two-component regulatory system</keyword>
<dbReference type="PANTHER" id="PTHR43711:SF1">
    <property type="entry name" value="HISTIDINE KINASE 1"/>
    <property type="match status" value="1"/>
</dbReference>
<dbReference type="PRINTS" id="PR00344">
    <property type="entry name" value="BCTRLSENSOR"/>
</dbReference>
<dbReference type="PROSITE" id="PS50109">
    <property type="entry name" value="HIS_KIN"/>
    <property type="match status" value="1"/>
</dbReference>
<accession>A0A3P3DDA7</accession>
<evidence type="ECO:0000256" key="4">
    <source>
        <dbReference type="ARBA" id="ARBA00022679"/>
    </source>
</evidence>
<protein>
    <recommendedName>
        <fullName evidence="2">histidine kinase</fullName>
        <ecNumber evidence="2">2.7.13.3</ecNumber>
    </recommendedName>
</protein>
<feature type="domain" description="Histidine kinase" evidence="9">
    <location>
        <begin position="294"/>
        <end position="504"/>
    </location>
</feature>
<keyword evidence="8" id="KW-0812">Transmembrane</keyword>
<dbReference type="InterPro" id="IPR005467">
    <property type="entry name" value="His_kinase_dom"/>
</dbReference>
<keyword evidence="8" id="KW-0472">Membrane</keyword>
<dbReference type="SMART" id="SM00387">
    <property type="entry name" value="HATPase_c"/>
    <property type="match status" value="1"/>
</dbReference>
<keyword evidence="3" id="KW-0597">Phosphoprotein</keyword>
<dbReference type="InterPro" id="IPR004358">
    <property type="entry name" value="Sig_transdc_His_kin-like_C"/>
</dbReference>
<dbReference type="Gene3D" id="1.10.287.130">
    <property type="match status" value="1"/>
</dbReference>
<evidence type="ECO:0000313" key="10">
    <source>
        <dbReference type="EMBL" id="RRH72305.1"/>
    </source>
</evidence>